<feature type="compositionally biased region" description="Low complexity" evidence="9">
    <location>
        <begin position="527"/>
        <end position="537"/>
    </location>
</feature>
<dbReference type="Pfam" id="PF05524">
    <property type="entry name" value="PEP-utilisers_N"/>
    <property type="match status" value="1"/>
</dbReference>
<dbReference type="Pfam" id="PF00391">
    <property type="entry name" value="PEP-utilizers"/>
    <property type="match status" value="1"/>
</dbReference>
<comment type="similarity">
    <text evidence="2">Belongs to the PEP-utilizing enzyme family.</text>
</comment>
<dbReference type="AlphaFoldDB" id="A0A1K0FMF8"/>
<organism evidence="13 14">
    <name type="scientific">Couchioplanes caeruleus subsp. caeruleus</name>
    <dbReference type="NCBI Taxonomy" id="56427"/>
    <lineage>
        <taxon>Bacteria</taxon>
        <taxon>Bacillati</taxon>
        <taxon>Actinomycetota</taxon>
        <taxon>Actinomycetes</taxon>
        <taxon>Micromonosporales</taxon>
        <taxon>Micromonosporaceae</taxon>
        <taxon>Couchioplanes</taxon>
    </lineage>
</organism>
<name>A0A1K0FMF8_9ACTN</name>
<evidence type="ECO:0000259" key="11">
    <source>
        <dbReference type="Pfam" id="PF02896"/>
    </source>
</evidence>
<dbReference type="InterPro" id="IPR008731">
    <property type="entry name" value="PTS_EIN"/>
</dbReference>
<feature type="compositionally biased region" description="Basic and acidic residues" evidence="9">
    <location>
        <begin position="542"/>
        <end position="554"/>
    </location>
</feature>
<dbReference type="InterPro" id="IPR008279">
    <property type="entry name" value="PEP-util_enz_mobile_dom"/>
</dbReference>
<dbReference type="InterPro" id="IPR040442">
    <property type="entry name" value="Pyrv_kinase-like_dom_sf"/>
</dbReference>
<dbReference type="GO" id="GO:0016301">
    <property type="term" value="F:kinase activity"/>
    <property type="evidence" value="ECO:0007669"/>
    <property type="project" value="UniProtKB-KW"/>
</dbReference>
<dbReference type="GO" id="GO:0046872">
    <property type="term" value="F:metal ion binding"/>
    <property type="evidence" value="ECO:0007669"/>
    <property type="project" value="UniProtKB-KW"/>
</dbReference>
<dbReference type="InterPro" id="IPR036618">
    <property type="entry name" value="PtsI_HPr-bd_sf"/>
</dbReference>
<dbReference type="InterPro" id="IPR036637">
    <property type="entry name" value="Phosphohistidine_dom_sf"/>
</dbReference>
<keyword evidence="4 13" id="KW-0808">Transferase</keyword>
<evidence type="ECO:0000313" key="14">
    <source>
        <dbReference type="Proteomes" id="UP000182486"/>
    </source>
</evidence>
<dbReference type="Gene3D" id="3.20.20.60">
    <property type="entry name" value="Phosphoenolpyruvate-binding domains"/>
    <property type="match status" value="1"/>
</dbReference>
<comment type="caution">
    <text evidence="13">The sequence shown here is derived from an EMBL/GenBank/DDBJ whole genome shotgun (WGS) entry which is preliminary data.</text>
</comment>
<keyword evidence="13" id="KW-0670">Pyruvate</keyword>
<dbReference type="SUPFAM" id="SSF51621">
    <property type="entry name" value="Phosphoenolpyruvate/pyruvate domain"/>
    <property type="match status" value="1"/>
</dbReference>
<dbReference type="Gene3D" id="1.10.274.10">
    <property type="entry name" value="PtsI, HPr-binding domain"/>
    <property type="match status" value="1"/>
</dbReference>
<dbReference type="InterPro" id="IPR000121">
    <property type="entry name" value="PEP_util_C"/>
</dbReference>
<protein>
    <recommendedName>
        <fullName evidence="3">Phosphoenolpyruvate-protein phosphotransferase</fullName>
    </recommendedName>
    <alternativeName>
        <fullName evidence="8">Phosphotransferase system, enzyme I</fullName>
    </alternativeName>
</protein>
<dbReference type="Pfam" id="PF02896">
    <property type="entry name" value="PEP-utilizers_C"/>
    <property type="match status" value="1"/>
</dbReference>
<dbReference type="EMBL" id="MEIA01000121">
    <property type="protein sequence ID" value="OJF14023.1"/>
    <property type="molecule type" value="Genomic_DNA"/>
</dbReference>
<evidence type="ECO:0000256" key="5">
    <source>
        <dbReference type="ARBA" id="ARBA00022723"/>
    </source>
</evidence>
<dbReference type="SUPFAM" id="SSF52009">
    <property type="entry name" value="Phosphohistidine domain"/>
    <property type="match status" value="1"/>
</dbReference>
<dbReference type="PRINTS" id="PR01736">
    <property type="entry name" value="PHPHTRNFRASE"/>
</dbReference>
<dbReference type="InterPro" id="IPR015813">
    <property type="entry name" value="Pyrv/PenolPyrv_kinase-like_dom"/>
</dbReference>
<dbReference type="InterPro" id="IPR023151">
    <property type="entry name" value="PEP_util_CS"/>
</dbReference>
<reference evidence="13 14" key="1">
    <citation type="submission" date="2016-09" db="EMBL/GenBank/DDBJ databases">
        <title>Couchioplanes caeruleus draft genome sequence.</title>
        <authorList>
            <person name="Sheehan J."/>
            <person name="Caffrey P."/>
        </authorList>
    </citation>
    <scope>NUCLEOTIDE SEQUENCE [LARGE SCALE GENOMIC DNA]</scope>
    <source>
        <strain evidence="13 14">DSM 43634</strain>
    </source>
</reference>
<feature type="region of interest" description="Disordered" evidence="9">
    <location>
        <begin position="527"/>
        <end position="554"/>
    </location>
</feature>
<sequence length="554" mass="56144">MPELLRGLGASAGTATGPAYRLADPPRLCAPGVVTDPEAEVERAYAAIDAVCQDIGRRAAATADATAAEILRVQAALAGDRTLRDGVARAVGAGLEAPHAVAAILAEHRSALLAAGGLLAARAADLDDLRDRVVAHCLGVPMPELPEPGCPFVLVAVDLAPADAALLDPSKVLAVVTSAGSFVSHTAILARARGLPTVVACGGALDIADGTVVTVDGTAGRVTIGYTPAVRRDRPGPPPEPDADLRGRTADGHPVALLANIGGAAELAGARVEGVGLFRTELLFQHHIDPPTKAEQVAAYAEVFAAMPGRQVIVRTLDAGSDKPLPFLGGHVEPNPALGLRGLRVARRHGDILRTQIAAIAAAARGSSARVAVMAPMVTTVAEAAQFAALCRDAGLPTVGVMIEVPAAALRSAQILQTVDFLSVGTNDLSQYAFAADRRSGELADLLDPWQPVLLSLIAQCAAAGAAVGRPVGVCGEAAADPAFAVVLAGLGVTSLSMSPPSVPAVRAALAAYTWDECRAAAQRALAAPDPASARAAVTHGRASDDRGPPRHAG</sequence>
<evidence type="ECO:0000259" key="12">
    <source>
        <dbReference type="Pfam" id="PF05524"/>
    </source>
</evidence>
<evidence type="ECO:0000256" key="8">
    <source>
        <dbReference type="ARBA" id="ARBA00033235"/>
    </source>
</evidence>
<keyword evidence="5" id="KW-0479">Metal-binding</keyword>
<dbReference type="Gene3D" id="3.50.30.10">
    <property type="entry name" value="Phosphohistidine domain"/>
    <property type="match status" value="1"/>
</dbReference>
<evidence type="ECO:0000256" key="4">
    <source>
        <dbReference type="ARBA" id="ARBA00022679"/>
    </source>
</evidence>
<keyword evidence="14" id="KW-1185">Reference proteome</keyword>
<dbReference type="SUPFAM" id="SSF47831">
    <property type="entry name" value="Enzyme I of the PEP:sugar phosphotransferase system HPr-binding (sub)domain"/>
    <property type="match status" value="1"/>
</dbReference>
<evidence type="ECO:0000256" key="3">
    <source>
        <dbReference type="ARBA" id="ARBA00016544"/>
    </source>
</evidence>
<proteinExistence type="inferred from homology"/>
<evidence type="ECO:0000256" key="9">
    <source>
        <dbReference type="SAM" id="MobiDB-lite"/>
    </source>
</evidence>
<evidence type="ECO:0000256" key="2">
    <source>
        <dbReference type="ARBA" id="ARBA00007837"/>
    </source>
</evidence>
<feature type="region of interest" description="Disordered" evidence="9">
    <location>
        <begin position="228"/>
        <end position="248"/>
    </location>
</feature>
<keyword evidence="6" id="KW-0418">Kinase</keyword>
<feature type="domain" description="Phosphotransferase system enzyme I N-terminal" evidence="12">
    <location>
        <begin position="6"/>
        <end position="122"/>
    </location>
</feature>
<evidence type="ECO:0000259" key="10">
    <source>
        <dbReference type="Pfam" id="PF00391"/>
    </source>
</evidence>
<dbReference type="InterPro" id="IPR050499">
    <property type="entry name" value="PEP-utilizing_PTS_enzyme"/>
</dbReference>
<dbReference type="PROSITE" id="PS00742">
    <property type="entry name" value="PEP_ENZYMES_2"/>
    <property type="match status" value="1"/>
</dbReference>
<evidence type="ECO:0000256" key="1">
    <source>
        <dbReference type="ARBA" id="ARBA00001946"/>
    </source>
</evidence>
<evidence type="ECO:0000256" key="6">
    <source>
        <dbReference type="ARBA" id="ARBA00022777"/>
    </source>
</evidence>
<feature type="domain" description="PEP-utilising enzyme mobile" evidence="10">
    <location>
        <begin position="153"/>
        <end position="220"/>
    </location>
</feature>
<gene>
    <name evidence="13" type="ORF">BG844_11905</name>
</gene>
<dbReference type="RefSeq" id="WP_071805208.1">
    <property type="nucleotide sequence ID" value="NZ_MEIA01000121.1"/>
</dbReference>
<feature type="domain" description="PEP-utilising enzyme C-terminal" evidence="11">
    <location>
        <begin position="246"/>
        <end position="512"/>
    </location>
</feature>
<comment type="cofactor">
    <cofactor evidence="1">
        <name>Mg(2+)</name>
        <dbReference type="ChEBI" id="CHEBI:18420"/>
    </cofactor>
</comment>
<dbReference type="Proteomes" id="UP000182486">
    <property type="component" value="Unassembled WGS sequence"/>
</dbReference>
<keyword evidence="7" id="KW-0460">Magnesium</keyword>
<dbReference type="GO" id="GO:0009401">
    <property type="term" value="P:phosphoenolpyruvate-dependent sugar phosphotransferase system"/>
    <property type="evidence" value="ECO:0007669"/>
    <property type="project" value="InterPro"/>
</dbReference>
<evidence type="ECO:0000256" key="7">
    <source>
        <dbReference type="ARBA" id="ARBA00022842"/>
    </source>
</evidence>
<dbReference type="PANTHER" id="PTHR46244:SF3">
    <property type="entry name" value="PHOSPHOENOLPYRUVATE-PROTEIN PHOSPHOTRANSFERASE"/>
    <property type="match status" value="1"/>
</dbReference>
<accession>A0A1K0FMF8</accession>
<evidence type="ECO:0000313" key="13">
    <source>
        <dbReference type="EMBL" id="OJF14023.1"/>
    </source>
</evidence>
<dbReference type="PANTHER" id="PTHR46244">
    <property type="entry name" value="PHOSPHOENOLPYRUVATE-PROTEIN PHOSPHOTRANSFERASE"/>
    <property type="match status" value="1"/>
</dbReference>